<evidence type="ECO:0000259" key="2">
    <source>
        <dbReference type="Pfam" id="PF13439"/>
    </source>
</evidence>
<feature type="domain" description="Glycosyl transferase family 1" evidence="1">
    <location>
        <begin position="188"/>
        <end position="357"/>
    </location>
</feature>
<dbReference type="InterPro" id="IPR050194">
    <property type="entry name" value="Glycosyltransferase_grp1"/>
</dbReference>
<keyword evidence="3" id="KW-0808">Transferase</keyword>
<organism evidence="3 4">
    <name type="scientific">Flavobacterium hydrophilum</name>
    <dbReference type="NCBI Taxonomy" id="2211445"/>
    <lineage>
        <taxon>Bacteria</taxon>
        <taxon>Pseudomonadati</taxon>
        <taxon>Bacteroidota</taxon>
        <taxon>Flavobacteriia</taxon>
        <taxon>Flavobacteriales</taxon>
        <taxon>Flavobacteriaceae</taxon>
        <taxon>Flavobacterium</taxon>
    </lineage>
</organism>
<proteinExistence type="predicted"/>
<dbReference type="InterPro" id="IPR001296">
    <property type="entry name" value="Glyco_trans_1"/>
</dbReference>
<dbReference type="PANTHER" id="PTHR45947">
    <property type="entry name" value="SULFOQUINOVOSYL TRANSFERASE SQD2"/>
    <property type="match status" value="1"/>
</dbReference>
<keyword evidence="4" id="KW-1185">Reference proteome</keyword>
<protein>
    <submittedName>
        <fullName evidence="3">Glycosyltransferase family 1 protein</fullName>
    </submittedName>
</protein>
<evidence type="ECO:0000313" key="4">
    <source>
        <dbReference type="Proteomes" id="UP000247681"/>
    </source>
</evidence>
<dbReference type="Proteomes" id="UP000247681">
    <property type="component" value="Unassembled WGS sequence"/>
</dbReference>
<dbReference type="Pfam" id="PF13439">
    <property type="entry name" value="Glyco_transf_4"/>
    <property type="match status" value="1"/>
</dbReference>
<reference evidence="3 4" key="1">
    <citation type="submission" date="2018-05" db="EMBL/GenBank/DDBJ databases">
        <title>Flavobacterium sp. strain IMCC34758, incomplete genome.</title>
        <authorList>
            <person name="Joung Y."/>
        </authorList>
    </citation>
    <scope>NUCLEOTIDE SEQUENCE [LARGE SCALE GENOMIC DNA]</scope>
    <source>
        <strain evidence="3 4">IMCC34758</strain>
    </source>
</reference>
<sequence>MKIAFLTPEYPHSKTGNSGGIGTSIKNLAIGLLAKGVSVRILVYGQKEDDAFNDDGIHIQQIKNIRFKGLSWFLTRKKIEKIINQLHANNEIDLVEAADWTGITSFIKPKSCPLIIRLNGSDTYFCHLDNRQVKWVNKFHEKRALENADGLLSVSQFTADTTNMIFGLKKKFTIIPNPIDINLFQVNNEDYPKQKTILYFGSLIRKKGLLELPLIFNKVIENNPDAKLILIGRDVPDIISGNSSTWQMMQELFSDKARQKTEYLGSVPYIEIKEKIQQATVCVFPSFAEAFPVSWLEAMAMKKPIVASNVGWAQEMIDDNKNGFLEYPADHENFAQKINNFLEDEILCHKLAQAARNKVEKYFDIHVIANQNIDFYKKIISQKNRQK</sequence>
<comment type="caution">
    <text evidence="3">The sequence shown here is derived from an EMBL/GenBank/DDBJ whole genome shotgun (WGS) entry which is preliminary data.</text>
</comment>
<dbReference type="GO" id="GO:0016757">
    <property type="term" value="F:glycosyltransferase activity"/>
    <property type="evidence" value="ECO:0007669"/>
    <property type="project" value="InterPro"/>
</dbReference>
<name>A0A2V4BYL3_9FLAO</name>
<accession>A0A2V4BYL3</accession>
<dbReference type="RefSeq" id="WP_110347790.1">
    <property type="nucleotide sequence ID" value="NZ_QJHL01000004.1"/>
</dbReference>
<dbReference type="PANTHER" id="PTHR45947:SF3">
    <property type="entry name" value="SULFOQUINOVOSYL TRANSFERASE SQD2"/>
    <property type="match status" value="1"/>
</dbReference>
<dbReference type="EMBL" id="QJHL01000004">
    <property type="protein sequence ID" value="PXY44089.1"/>
    <property type="molecule type" value="Genomic_DNA"/>
</dbReference>
<dbReference type="OrthoDB" id="502646at2"/>
<dbReference type="SUPFAM" id="SSF53756">
    <property type="entry name" value="UDP-Glycosyltransferase/glycogen phosphorylase"/>
    <property type="match status" value="1"/>
</dbReference>
<evidence type="ECO:0000259" key="1">
    <source>
        <dbReference type="Pfam" id="PF00534"/>
    </source>
</evidence>
<dbReference type="AlphaFoldDB" id="A0A2V4BYL3"/>
<dbReference type="CDD" id="cd03801">
    <property type="entry name" value="GT4_PimA-like"/>
    <property type="match status" value="1"/>
</dbReference>
<evidence type="ECO:0000313" key="3">
    <source>
        <dbReference type="EMBL" id="PXY44089.1"/>
    </source>
</evidence>
<dbReference type="InterPro" id="IPR028098">
    <property type="entry name" value="Glyco_trans_4-like_N"/>
</dbReference>
<gene>
    <name evidence="3" type="ORF">DMB68_16755</name>
</gene>
<dbReference type="Pfam" id="PF00534">
    <property type="entry name" value="Glycos_transf_1"/>
    <property type="match status" value="1"/>
</dbReference>
<feature type="domain" description="Glycosyltransferase subfamily 4-like N-terminal" evidence="2">
    <location>
        <begin position="19"/>
        <end position="182"/>
    </location>
</feature>
<dbReference type="Gene3D" id="3.40.50.2000">
    <property type="entry name" value="Glycogen Phosphorylase B"/>
    <property type="match status" value="2"/>
</dbReference>